<organism evidence="3 4">
    <name type="scientific">Symbiodinium pilosum</name>
    <name type="common">Dinoflagellate</name>
    <dbReference type="NCBI Taxonomy" id="2952"/>
    <lineage>
        <taxon>Eukaryota</taxon>
        <taxon>Sar</taxon>
        <taxon>Alveolata</taxon>
        <taxon>Dinophyceae</taxon>
        <taxon>Suessiales</taxon>
        <taxon>Symbiodiniaceae</taxon>
        <taxon>Symbiodinium</taxon>
    </lineage>
</organism>
<name>A0A812XV08_SYMPI</name>
<evidence type="ECO:0000313" key="4">
    <source>
        <dbReference type="Proteomes" id="UP000649617"/>
    </source>
</evidence>
<protein>
    <submittedName>
        <fullName evidence="3">Scn4aa protein</fullName>
    </submittedName>
</protein>
<feature type="coiled-coil region" evidence="1">
    <location>
        <begin position="723"/>
        <end position="764"/>
    </location>
</feature>
<keyword evidence="1" id="KW-0175">Coiled coil</keyword>
<proteinExistence type="predicted"/>
<sequence length="794" mass="89549">MFAAAIRERWPDVRHCFLQQASCSTPERERSLRHEFNDLLFDYLGGGCCNYCYYNLKHHHGGTINYGNGVQSISSDTVVIDSVWIRKWKRRHDGSRRVKSRLCARGCFDNQRETLSTRSTTATRLSQRILVSTAVNHGHDTESWDVSGAFLKGLTFEKVRELLASRGITSPVRKVVIIAPANVWRHLAKFDASFRVDFERLDEWALLCIKPIYGLNDAPLAWQLCLHGHWEEQGGVPSLLDENYFIWRFQDGDRASVTTHVDDCGAEGSRKWLDEQYNLLVKKFGKVTRQTLPFTHCGVVYRRVADGICMEQDDFCSKLKILVDIDKTRRDEDDLTPAELTSFRSVLGGLLWLTATRLDIVAEVCTLQSMVTKAKISHLKQANAVVKRAQAEIGQGLGLCYRKLRAPYRLACAHDSSAAGNVRQYAQEGIMVLLLEDKLRGFDSYEHIVEDHVTHKLGGKCHVLWAHGAKAKRVSYSTSHAETLSAVSGMETSTLVAVRLAELLYTPKPPTIQALILLQEGGVAELPCDGYTDCKDLFELASGASSAPQDKTQRLYVMSLREARLCGRQRWFILTPTASMVADALTKPMLAPQMMHLLSSGEVLFQNQESHKMILRRVPKIMVITEEHLNRSDKALVFLDGDGGHDDGLFSFSELVIFYHYQLIAYGIHVSYFCTGRRLVVTGNAADPEPDAEPPATPRPPPVPPQEPRTEAPPVPERQDHELDGLRAQLRELRRDHAQLAQLYDQQHDRANRLQREIDAHTGECPLGSTKLRNASGVNFCTRTWIYKCRSAWA</sequence>
<dbReference type="EMBL" id="CAJNIZ010046203">
    <property type="protein sequence ID" value="CAE7742810.1"/>
    <property type="molecule type" value="Genomic_DNA"/>
</dbReference>
<gene>
    <name evidence="3" type="primary">scn4aa</name>
    <name evidence="3" type="ORF">SPIL2461_LOCUS21399</name>
</gene>
<keyword evidence="4" id="KW-1185">Reference proteome</keyword>
<feature type="region of interest" description="Disordered" evidence="2">
    <location>
        <begin position="685"/>
        <end position="720"/>
    </location>
</feature>
<evidence type="ECO:0000256" key="1">
    <source>
        <dbReference type="SAM" id="Coils"/>
    </source>
</evidence>
<dbReference type="OrthoDB" id="446237at2759"/>
<accession>A0A812XV08</accession>
<feature type="compositionally biased region" description="Pro residues" evidence="2">
    <location>
        <begin position="693"/>
        <end position="716"/>
    </location>
</feature>
<evidence type="ECO:0000313" key="3">
    <source>
        <dbReference type="EMBL" id="CAE7742810.1"/>
    </source>
</evidence>
<dbReference type="Proteomes" id="UP000649617">
    <property type="component" value="Unassembled WGS sequence"/>
</dbReference>
<evidence type="ECO:0000256" key="2">
    <source>
        <dbReference type="SAM" id="MobiDB-lite"/>
    </source>
</evidence>
<dbReference type="AlphaFoldDB" id="A0A812XV08"/>
<reference evidence="3" key="1">
    <citation type="submission" date="2021-02" db="EMBL/GenBank/DDBJ databases">
        <authorList>
            <person name="Dougan E. K."/>
            <person name="Rhodes N."/>
            <person name="Thang M."/>
            <person name="Chan C."/>
        </authorList>
    </citation>
    <scope>NUCLEOTIDE SEQUENCE</scope>
</reference>
<comment type="caution">
    <text evidence="3">The sequence shown here is derived from an EMBL/GenBank/DDBJ whole genome shotgun (WGS) entry which is preliminary data.</text>
</comment>